<keyword evidence="8 11" id="KW-0472">Membrane</keyword>
<proteinExistence type="inferred from homology"/>
<dbReference type="GO" id="GO:0015627">
    <property type="term" value="C:type II protein secretion system complex"/>
    <property type="evidence" value="ECO:0007669"/>
    <property type="project" value="InterPro"/>
</dbReference>
<evidence type="ECO:0000256" key="7">
    <source>
        <dbReference type="ARBA" id="ARBA00022989"/>
    </source>
</evidence>
<evidence type="ECO:0000256" key="6">
    <source>
        <dbReference type="ARBA" id="ARBA00022692"/>
    </source>
</evidence>
<evidence type="ECO:0000256" key="1">
    <source>
        <dbReference type="ARBA" id="ARBA00004377"/>
    </source>
</evidence>
<dbReference type="SUPFAM" id="SSF54523">
    <property type="entry name" value="Pili subunits"/>
    <property type="match status" value="1"/>
</dbReference>
<dbReference type="GO" id="GO:0015628">
    <property type="term" value="P:protein secretion by the type II secretion system"/>
    <property type="evidence" value="ECO:0007669"/>
    <property type="project" value="InterPro"/>
</dbReference>
<dbReference type="GO" id="GO:0005886">
    <property type="term" value="C:plasma membrane"/>
    <property type="evidence" value="ECO:0007669"/>
    <property type="project" value="UniProtKB-SubCell"/>
</dbReference>
<reference evidence="13 14" key="1">
    <citation type="submission" date="2018-04" db="EMBL/GenBank/DDBJ databases">
        <title>Pseudomonas sp. nov., isolated from mangrove soil.</title>
        <authorList>
            <person name="Chen C."/>
        </authorList>
    </citation>
    <scope>NUCLEOTIDE SEQUENCE [LARGE SCALE GENOMIC DNA]</scope>
    <source>
        <strain evidence="13 14">TC-11</strain>
    </source>
</reference>
<keyword evidence="5" id="KW-0997">Cell inner membrane</keyword>
<dbReference type="EMBL" id="QASN01000019">
    <property type="protein sequence ID" value="PTU73988.1"/>
    <property type="molecule type" value="Genomic_DNA"/>
</dbReference>
<organism evidence="13 14">
    <name type="scientific">Pseudomonas mangrovi</name>
    <dbReference type="NCBI Taxonomy" id="2161748"/>
    <lineage>
        <taxon>Bacteria</taxon>
        <taxon>Pseudomonadati</taxon>
        <taxon>Pseudomonadota</taxon>
        <taxon>Gammaproteobacteria</taxon>
        <taxon>Pseudomonadales</taxon>
        <taxon>Pseudomonadaceae</taxon>
        <taxon>Pseudomonas</taxon>
    </lineage>
</organism>
<feature type="transmembrane region" description="Helical" evidence="11">
    <location>
        <begin position="57"/>
        <end position="77"/>
    </location>
</feature>
<dbReference type="InterPro" id="IPR045584">
    <property type="entry name" value="Pilin-like"/>
</dbReference>
<protein>
    <recommendedName>
        <fullName evidence="2">Type II secretion system protein H</fullName>
    </recommendedName>
    <alternativeName>
        <fullName evidence="10">General secretion pathway protein H</fullName>
    </alternativeName>
</protein>
<dbReference type="Proteomes" id="UP000244064">
    <property type="component" value="Unassembled WGS sequence"/>
</dbReference>
<evidence type="ECO:0000256" key="10">
    <source>
        <dbReference type="ARBA" id="ARBA00030775"/>
    </source>
</evidence>
<evidence type="ECO:0000256" key="2">
    <source>
        <dbReference type="ARBA" id="ARBA00021549"/>
    </source>
</evidence>
<keyword evidence="4" id="KW-0488">Methylation</keyword>
<dbReference type="AlphaFoldDB" id="A0A2T5P8B0"/>
<comment type="caution">
    <text evidence="13">The sequence shown here is derived from an EMBL/GenBank/DDBJ whole genome shotgun (WGS) entry which is preliminary data.</text>
</comment>
<sequence>MIGRHQTDNATADDQRVSHCDLVCQNREKYFTDSLRQEGAYKQRRDTQMNIRRERGFTLLDAITVTILISISSAIMLPNLAGLLDRAQADKQKELLAAHLQSARAHAVTHATAVEVCGSSDGLKCDGSWKHGWLARDQQSAHVLVGHRSDRSGLAWKGFSSEIVYLPNGTTPKSNGRFEICSPNGEPLWSLVLNRQGRLRQEKVTQNTERNPCQTGYP</sequence>
<evidence type="ECO:0000313" key="13">
    <source>
        <dbReference type="EMBL" id="PTU73988.1"/>
    </source>
</evidence>
<name>A0A2T5P8B0_9PSED</name>
<evidence type="ECO:0000256" key="3">
    <source>
        <dbReference type="ARBA" id="ARBA00022475"/>
    </source>
</evidence>
<evidence type="ECO:0000256" key="8">
    <source>
        <dbReference type="ARBA" id="ARBA00023136"/>
    </source>
</evidence>
<accession>A0A2T5P8B0</accession>
<dbReference type="Pfam" id="PF12019">
    <property type="entry name" value="GspH"/>
    <property type="match status" value="1"/>
</dbReference>
<evidence type="ECO:0000256" key="4">
    <source>
        <dbReference type="ARBA" id="ARBA00022481"/>
    </source>
</evidence>
<feature type="domain" description="General secretion pathway GspH" evidence="12">
    <location>
        <begin position="95"/>
        <end position="197"/>
    </location>
</feature>
<evidence type="ECO:0000256" key="9">
    <source>
        <dbReference type="ARBA" id="ARBA00025772"/>
    </source>
</evidence>
<evidence type="ECO:0000313" key="14">
    <source>
        <dbReference type="Proteomes" id="UP000244064"/>
    </source>
</evidence>
<gene>
    <name evidence="13" type="ORF">DBO85_11520</name>
</gene>
<evidence type="ECO:0000256" key="11">
    <source>
        <dbReference type="SAM" id="Phobius"/>
    </source>
</evidence>
<keyword evidence="14" id="KW-1185">Reference proteome</keyword>
<dbReference type="Gene3D" id="3.55.40.10">
    <property type="entry name" value="minor pseudopilin epsh domain"/>
    <property type="match status" value="1"/>
</dbReference>
<evidence type="ECO:0000259" key="12">
    <source>
        <dbReference type="Pfam" id="PF12019"/>
    </source>
</evidence>
<keyword evidence="3" id="KW-1003">Cell membrane</keyword>
<comment type="similarity">
    <text evidence="9">Belongs to the GSP H family.</text>
</comment>
<evidence type="ECO:0000256" key="5">
    <source>
        <dbReference type="ARBA" id="ARBA00022519"/>
    </source>
</evidence>
<keyword evidence="7 11" id="KW-1133">Transmembrane helix</keyword>
<keyword evidence="6 11" id="KW-0812">Transmembrane</keyword>
<dbReference type="InterPro" id="IPR022346">
    <property type="entry name" value="T2SS_GspH"/>
</dbReference>
<comment type="subcellular location">
    <subcellularLocation>
        <location evidence="1">Cell inner membrane</location>
        <topology evidence="1">Single-pass membrane protein</topology>
    </subcellularLocation>
</comment>